<feature type="region of interest" description="Disordered" evidence="1">
    <location>
        <begin position="115"/>
        <end position="145"/>
    </location>
</feature>
<evidence type="ECO:0000313" key="2">
    <source>
        <dbReference type="Proteomes" id="UP001652660"/>
    </source>
</evidence>
<dbReference type="InterPro" id="IPR006839">
    <property type="entry name" value="DarP"/>
</dbReference>
<dbReference type="Proteomes" id="UP001652660">
    <property type="component" value="Chromosome 10e"/>
</dbReference>
<dbReference type="CDD" id="cd16331">
    <property type="entry name" value="YjgA-like"/>
    <property type="match status" value="1"/>
</dbReference>
<reference evidence="3" key="2">
    <citation type="submission" date="2025-08" db="UniProtKB">
        <authorList>
            <consortium name="RefSeq"/>
        </authorList>
    </citation>
    <scope>IDENTIFICATION</scope>
    <source>
        <tissue evidence="3">Leaves</tissue>
    </source>
</reference>
<sequence>MDRKQYEPIMMIASPFDLLLKSEFRATSDEWVSRSTSNSAAMAHVLRPLARLPRLHHQYHCSAGAFYYFLTSCSLPSAETTAKFPHQLLLINSSPVVSARNLHFRTRALKLRQLPLPSDTTESDSDSSDDGSAKKSRNEKKREAKRAVRWGMELANFSPPQIKRILRVASLEREVYDALMLVKRLGRDVREGKRRQFNYIGRLLREVEPELMDGLIQATKDGDNGKFQTLCGPEAQAIEDSDDAAEETEDQCEDDPEYCIEITTRWFEGLIKKDIDVMNEIYSLDSVDFDRQELRRLVRKVHVMQEHQVSSESEEKGEEVEAKVVGAKRRLTRFLGSLVKQLPIE</sequence>
<dbReference type="Gene3D" id="1.10.60.30">
    <property type="entry name" value="PSPTO4464-like domains"/>
    <property type="match status" value="1"/>
</dbReference>
<name>A0A6P6UPQ5_COFAR</name>
<accession>A0A6P6UPQ5</accession>
<dbReference type="InterPro" id="IPR023153">
    <property type="entry name" value="DarP_sf"/>
</dbReference>
<dbReference type="Pfam" id="PF04751">
    <property type="entry name" value="DarP"/>
    <property type="match status" value="1"/>
</dbReference>
<evidence type="ECO:0000313" key="3">
    <source>
        <dbReference type="RefSeq" id="XP_027092544.2"/>
    </source>
</evidence>
<keyword evidence="2" id="KW-1185">Reference proteome</keyword>
<dbReference type="AlphaFoldDB" id="A0A6P6UPQ5"/>
<organism evidence="2 3">
    <name type="scientific">Coffea arabica</name>
    <name type="common">Arabian coffee</name>
    <dbReference type="NCBI Taxonomy" id="13443"/>
    <lineage>
        <taxon>Eukaryota</taxon>
        <taxon>Viridiplantae</taxon>
        <taxon>Streptophyta</taxon>
        <taxon>Embryophyta</taxon>
        <taxon>Tracheophyta</taxon>
        <taxon>Spermatophyta</taxon>
        <taxon>Magnoliopsida</taxon>
        <taxon>eudicotyledons</taxon>
        <taxon>Gunneridae</taxon>
        <taxon>Pentapetalae</taxon>
        <taxon>asterids</taxon>
        <taxon>lamiids</taxon>
        <taxon>Gentianales</taxon>
        <taxon>Rubiaceae</taxon>
        <taxon>Ixoroideae</taxon>
        <taxon>Gardenieae complex</taxon>
        <taxon>Bertiereae - Coffeeae clade</taxon>
        <taxon>Coffeeae</taxon>
        <taxon>Coffea</taxon>
    </lineage>
</organism>
<gene>
    <name evidence="3" type="primary">LOC113713043</name>
</gene>
<dbReference type="PANTHER" id="PTHR36898:SF1">
    <property type="entry name" value="OS04G0250700 PROTEIN"/>
    <property type="match status" value="1"/>
</dbReference>
<dbReference type="OrthoDB" id="1932188at2759"/>
<protein>
    <submittedName>
        <fullName evidence="3">Uncharacterized protein isoform X1</fullName>
    </submittedName>
</protein>
<proteinExistence type="predicted"/>
<dbReference type="GeneID" id="113713043"/>
<evidence type="ECO:0000256" key="1">
    <source>
        <dbReference type="SAM" id="MobiDB-lite"/>
    </source>
</evidence>
<dbReference type="RefSeq" id="XP_027092544.2">
    <property type="nucleotide sequence ID" value="XM_027236743.2"/>
</dbReference>
<reference evidence="2" key="1">
    <citation type="journal article" date="2025" name="Foods">
        <title>Unveiling the Microbial Signatures of Arabica Coffee Cherries: Insights into Ripeness Specific Diversity, Functional Traits, and Implications for Quality and Safety.</title>
        <authorList>
            <consortium name="RefSeq"/>
            <person name="Tenea G.N."/>
            <person name="Cifuentes V."/>
            <person name="Reyes P."/>
            <person name="Cevallos-Vallejos M."/>
        </authorList>
    </citation>
    <scope>NUCLEOTIDE SEQUENCE [LARGE SCALE GENOMIC DNA]</scope>
</reference>
<dbReference type="SUPFAM" id="SSF158710">
    <property type="entry name" value="PSPTO4464-like"/>
    <property type="match status" value="1"/>
</dbReference>
<dbReference type="PANTHER" id="PTHR36898">
    <property type="entry name" value="OSJNBB0026I12.6 PROTEIN"/>
    <property type="match status" value="1"/>
</dbReference>